<feature type="domain" description="FAD-binding FR-type" evidence="9">
    <location>
        <begin position="1"/>
        <end position="102"/>
    </location>
</feature>
<sequence length="237" mass="27180">MIYTVKLISKREVAKGTMLFEFSRPDGFEFRAGQFCEWKIFNPAYNDDEGSLRSFSICSPPEEKNLWIVTRIRKSAFKRSLDELPMGAEIQMDGPFGNLVLHGRDEKPAVFLTGGIGITPFFSMIGDIAHKKLSHKITMFYSNRTFGSTAFFDELKSFQEENKNFVFVPTFTDEATSSWDGERGFIDEAMIRRYVDNIALPIYYIAGPPQMTSSMWQMLKGMGVHEDDIKMEEFPGY</sequence>
<dbReference type="GO" id="GO:0016491">
    <property type="term" value="F:oxidoreductase activity"/>
    <property type="evidence" value="ECO:0007669"/>
    <property type="project" value="UniProtKB-KW"/>
</dbReference>
<dbReference type="InterPro" id="IPR039261">
    <property type="entry name" value="FNR_nucleotide-bd"/>
</dbReference>
<dbReference type="InterPro" id="IPR017927">
    <property type="entry name" value="FAD-bd_FR_type"/>
</dbReference>
<dbReference type="SUPFAM" id="SSF52343">
    <property type="entry name" value="Ferredoxin reductase-like, C-terminal NADP-linked domain"/>
    <property type="match status" value="1"/>
</dbReference>
<dbReference type="Pfam" id="PF00175">
    <property type="entry name" value="NAD_binding_1"/>
    <property type="match status" value="1"/>
</dbReference>
<proteinExistence type="predicted"/>
<dbReference type="Proteomes" id="UP000231157">
    <property type="component" value="Unassembled WGS sequence"/>
</dbReference>
<dbReference type="PANTHER" id="PTHR47354">
    <property type="entry name" value="NADH OXIDOREDUCTASE HCR"/>
    <property type="match status" value="1"/>
</dbReference>
<dbReference type="InterPro" id="IPR001433">
    <property type="entry name" value="OxRdtase_FAD/NAD-bd"/>
</dbReference>
<reference evidence="11" key="1">
    <citation type="submission" date="2017-09" db="EMBL/GenBank/DDBJ databases">
        <title>Depth-based differentiation of microbial function through sediment-hosted aquifers and enrichment of novel symbionts in the deep terrestrial subsurface.</title>
        <authorList>
            <person name="Probst A.J."/>
            <person name="Ladd B."/>
            <person name="Jarett J.K."/>
            <person name="Geller-Mcgrath D.E."/>
            <person name="Sieber C.M.K."/>
            <person name="Emerson J.B."/>
            <person name="Anantharaman K."/>
            <person name="Thomas B.C."/>
            <person name="Malmstrom R."/>
            <person name="Stieglmeier M."/>
            <person name="Klingl A."/>
            <person name="Woyke T."/>
            <person name="Ryan C.M."/>
            <person name="Banfield J.F."/>
        </authorList>
    </citation>
    <scope>NUCLEOTIDE SEQUENCE [LARGE SCALE GENOMIC DNA]</scope>
</reference>
<dbReference type="PANTHER" id="PTHR47354:SF8">
    <property type="entry name" value="1,2-PHENYLACETYL-COA EPOXIDASE, SUBUNIT E"/>
    <property type="match status" value="1"/>
</dbReference>
<name>A0A2H0US42_9BACT</name>
<comment type="caution">
    <text evidence="10">The sequence shown here is derived from an EMBL/GenBank/DDBJ whole genome shotgun (WGS) entry which is preliminary data.</text>
</comment>
<dbReference type="PRINTS" id="PR00410">
    <property type="entry name" value="PHEHYDRXLASE"/>
</dbReference>
<evidence type="ECO:0000256" key="6">
    <source>
        <dbReference type="ARBA" id="ARBA00023002"/>
    </source>
</evidence>
<keyword evidence="6" id="KW-0560">Oxidoreductase</keyword>
<evidence type="ECO:0000256" key="8">
    <source>
        <dbReference type="ARBA" id="ARBA00023014"/>
    </source>
</evidence>
<dbReference type="GO" id="GO:0050660">
    <property type="term" value="F:flavin adenine dinucleotide binding"/>
    <property type="evidence" value="ECO:0007669"/>
    <property type="project" value="TreeGrafter"/>
</dbReference>
<dbReference type="AlphaFoldDB" id="A0A2H0US42"/>
<gene>
    <name evidence="10" type="ORF">COU07_02450</name>
</gene>
<evidence type="ECO:0000256" key="4">
    <source>
        <dbReference type="ARBA" id="ARBA00022723"/>
    </source>
</evidence>
<evidence type="ECO:0000256" key="3">
    <source>
        <dbReference type="ARBA" id="ARBA00022714"/>
    </source>
</evidence>
<protein>
    <submittedName>
        <fullName evidence="10">Oxidoreductase</fullName>
    </submittedName>
</protein>
<dbReference type="SUPFAM" id="SSF63380">
    <property type="entry name" value="Riboflavin synthase domain-like"/>
    <property type="match status" value="1"/>
</dbReference>
<dbReference type="CDD" id="cd00322">
    <property type="entry name" value="FNR_like"/>
    <property type="match status" value="1"/>
</dbReference>
<keyword evidence="2" id="KW-0285">Flavoprotein</keyword>
<keyword evidence="8" id="KW-0411">Iron-sulfur</keyword>
<dbReference type="InterPro" id="IPR050415">
    <property type="entry name" value="MRET"/>
</dbReference>
<evidence type="ECO:0000256" key="1">
    <source>
        <dbReference type="ARBA" id="ARBA00001974"/>
    </source>
</evidence>
<dbReference type="Gene3D" id="2.40.30.10">
    <property type="entry name" value="Translation factors"/>
    <property type="match status" value="1"/>
</dbReference>
<evidence type="ECO:0000313" key="11">
    <source>
        <dbReference type="Proteomes" id="UP000231157"/>
    </source>
</evidence>
<accession>A0A2H0US42</accession>
<evidence type="ECO:0000256" key="2">
    <source>
        <dbReference type="ARBA" id="ARBA00022630"/>
    </source>
</evidence>
<dbReference type="GO" id="GO:0051537">
    <property type="term" value="F:2 iron, 2 sulfur cluster binding"/>
    <property type="evidence" value="ECO:0007669"/>
    <property type="project" value="UniProtKB-KW"/>
</dbReference>
<dbReference type="GO" id="GO:0046872">
    <property type="term" value="F:metal ion binding"/>
    <property type="evidence" value="ECO:0007669"/>
    <property type="project" value="UniProtKB-KW"/>
</dbReference>
<keyword evidence="3" id="KW-0001">2Fe-2S</keyword>
<dbReference type="InterPro" id="IPR017938">
    <property type="entry name" value="Riboflavin_synthase-like_b-brl"/>
</dbReference>
<comment type="cofactor">
    <cofactor evidence="1">
        <name>FAD</name>
        <dbReference type="ChEBI" id="CHEBI:57692"/>
    </cofactor>
</comment>
<organism evidence="10 11">
    <name type="scientific">Candidatus Harrisonbacteria bacterium CG10_big_fil_rev_8_21_14_0_10_40_38</name>
    <dbReference type="NCBI Taxonomy" id="1974583"/>
    <lineage>
        <taxon>Bacteria</taxon>
        <taxon>Candidatus Harrisoniibacteriota</taxon>
    </lineage>
</organism>
<keyword evidence="7" id="KW-0408">Iron</keyword>
<keyword evidence="4" id="KW-0479">Metal-binding</keyword>
<dbReference type="EMBL" id="PFAZ01000005">
    <property type="protein sequence ID" value="PIR89183.1"/>
    <property type="molecule type" value="Genomic_DNA"/>
</dbReference>
<dbReference type="PROSITE" id="PS51384">
    <property type="entry name" value="FAD_FR"/>
    <property type="match status" value="1"/>
</dbReference>
<evidence type="ECO:0000313" key="10">
    <source>
        <dbReference type="EMBL" id="PIR89183.1"/>
    </source>
</evidence>
<evidence type="ECO:0000259" key="9">
    <source>
        <dbReference type="PROSITE" id="PS51384"/>
    </source>
</evidence>
<evidence type="ECO:0000256" key="5">
    <source>
        <dbReference type="ARBA" id="ARBA00022827"/>
    </source>
</evidence>
<dbReference type="Gene3D" id="3.40.50.80">
    <property type="entry name" value="Nucleotide-binding domain of ferredoxin-NADP reductase (FNR) module"/>
    <property type="match status" value="1"/>
</dbReference>
<evidence type="ECO:0000256" key="7">
    <source>
        <dbReference type="ARBA" id="ARBA00023004"/>
    </source>
</evidence>
<keyword evidence="5" id="KW-0274">FAD</keyword>